<sequence>MAPSEDEFVFWPVIAFRGSEDSGLRFSSRAFTILNPGSADVLQNVVHASKRCTIGKLDIDECDRGMHMQLKKGSMPDEIPCNRLFDVAWRQTSKDEPLYVITGDLHLSGP</sequence>
<dbReference type="EMBL" id="LGRX02025898">
    <property type="protein sequence ID" value="KAK3251665.1"/>
    <property type="molecule type" value="Genomic_DNA"/>
</dbReference>
<gene>
    <name evidence="2" type="ORF">CYMTET_38999</name>
    <name evidence="1" type="ORF">CYMTET_39004</name>
</gene>
<accession>A0AAE0F611</accession>
<name>A0AAE0F611_9CHLO</name>
<reference evidence="1 3" key="1">
    <citation type="journal article" date="2015" name="Genome Biol. Evol.">
        <title>Comparative Genomics of a Bacterivorous Green Alga Reveals Evolutionary Causalities and Consequences of Phago-Mixotrophic Mode of Nutrition.</title>
        <authorList>
            <person name="Burns J.A."/>
            <person name="Paasch A."/>
            <person name="Narechania A."/>
            <person name="Kim E."/>
        </authorList>
    </citation>
    <scope>NUCLEOTIDE SEQUENCE [LARGE SCALE GENOMIC DNA]</scope>
    <source>
        <strain evidence="1">PLY_AMNH</strain>
    </source>
</reference>
<proteinExistence type="predicted"/>
<evidence type="ECO:0000313" key="2">
    <source>
        <dbReference type="EMBL" id="KAK3251670.1"/>
    </source>
</evidence>
<dbReference type="EMBL" id="LGRX02025897">
    <property type="protein sequence ID" value="KAK3251670.1"/>
    <property type="molecule type" value="Genomic_DNA"/>
</dbReference>
<organism evidence="1 3">
    <name type="scientific">Cymbomonas tetramitiformis</name>
    <dbReference type="NCBI Taxonomy" id="36881"/>
    <lineage>
        <taxon>Eukaryota</taxon>
        <taxon>Viridiplantae</taxon>
        <taxon>Chlorophyta</taxon>
        <taxon>Pyramimonadophyceae</taxon>
        <taxon>Pyramimonadales</taxon>
        <taxon>Pyramimonadaceae</taxon>
        <taxon>Cymbomonas</taxon>
    </lineage>
</organism>
<evidence type="ECO:0000313" key="1">
    <source>
        <dbReference type="EMBL" id="KAK3251665.1"/>
    </source>
</evidence>
<comment type="caution">
    <text evidence="1">The sequence shown here is derived from an EMBL/GenBank/DDBJ whole genome shotgun (WGS) entry which is preliminary data.</text>
</comment>
<protein>
    <submittedName>
        <fullName evidence="1">Uncharacterized protein</fullName>
    </submittedName>
</protein>
<dbReference type="AlphaFoldDB" id="A0AAE0F611"/>
<dbReference type="Proteomes" id="UP001190700">
    <property type="component" value="Unassembled WGS sequence"/>
</dbReference>
<evidence type="ECO:0000313" key="3">
    <source>
        <dbReference type="Proteomes" id="UP001190700"/>
    </source>
</evidence>
<keyword evidence="3" id="KW-1185">Reference proteome</keyword>
<reference evidence="1" key="2">
    <citation type="submission" date="2023-06" db="EMBL/GenBank/DDBJ databases">
        <title>Long-read-based genome assembly of the green algal bacterivore Cymbomonas tetramitiformis.</title>
        <authorList>
            <person name="Gyaltshen Y."/>
            <person name="Rozenberg A."/>
            <person name="Paasch A."/>
            <person name="Burns J.A."/>
            <person name="Warring S."/>
            <person name="Larson R."/>
            <person name="Maurer-Alcala X."/>
            <person name="Dacks J."/>
            <person name="Kim E."/>
        </authorList>
    </citation>
    <scope>NUCLEOTIDE SEQUENCE</scope>
    <source>
        <strain evidence="1">PLY_AMNH</strain>
    </source>
</reference>